<dbReference type="RefSeq" id="WP_022790462.1">
    <property type="nucleotide sequence ID" value="NZ_UHFX01000003.1"/>
</dbReference>
<evidence type="ECO:0000313" key="2">
    <source>
        <dbReference type="Proteomes" id="UP000255523"/>
    </source>
</evidence>
<sequence>MRKILITFVVSVILVISGALVFAMELSQIQFRAKTLPVETKTETITIENHTGAVLLELDPYIDFRYEEIQLEVESFQMDPNLKEDQMKIEYPEFLELAYGEEGEPVHSRIWFFSTLNGDHNVFSHIHSLEDIKEIWNQKEITLYKPDAKNLHIKVFYGKKLEGKIDIY</sequence>
<keyword evidence="2" id="KW-1185">Reference proteome</keyword>
<name>A0A380LK93_9FIRM</name>
<reference evidence="1 2" key="1">
    <citation type="submission" date="2018-06" db="EMBL/GenBank/DDBJ databases">
        <authorList>
            <consortium name="Pathogen Informatics"/>
            <person name="Doyle S."/>
        </authorList>
    </citation>
    <scope>NUCLEOTIDE SEQUENCE [LARGE SCALE GENOMIC DNA]</scope>
    <source>
        <strain evidence="1 2">NCTC11087</strain>
    </source>
</reference>
<accession>A0A380LK93</accession>
<gene>
    <name evidence="1" type="ORF">NCTC11087_00086</name>
</gene>
<dbReference type="GeneID" id="77461086"/>
<proteinExistence type="predicted"/>
<dbReference type="Proteomes" id="UP000255523">
    <property type="component" value="Unassembled WGS sequence"/>
</dbReference>
<organism evidence="1 2">
    <name type="scientific">Faecalicoccus pleomorphus</name>
    <dbReference type="NCBI Taxonomy" id="1323"/>
    <lineage>
        <taxon>Bacteria</taxon>
        <taxon>Bacillati</taxon>
        <taxon>Bacillota</taxon>
        <taxon>Erysipelotrichia</taxon>
        <taxon>Erysipelotrichales</taxon>
        <taxon>Erysipelotrichaceae</taxon>
        <taxon>Faecalicoccus</taxon>
    </lineage>
</organism>
<protein>
    <submittedName>
        <fullName evidence="1">Uncharacterized protein</fullName>
    </submittedName>
</protein>
<dbReference type="EMBL" id="UHFX01000003">
    <property type="protein sequence ID" value="SUO03232.1"/>
    <property type="molecule type" value="Genomic_DNA"/>
</dbReference>
<evidence type="ECO:0000313" key="1">
    <source>
        <dbReference type="EMBL" id="SUO03232.1"/>
    </source>
</evidence>
<dbReference type="AlphaFoldDB" id="A0A380LK93"/>